<keyword evidence="2" id="KW-1185">Reference proteome</keyword>
<protein>
    <submittedName>
        <fullName evidence="1">Uncharacterized protein</fullName>
    </submittedName>
</protein>
<dbReference type="Proteomes" id="UP000076722">
    <property type="component" value="Unassembled WGS sequence"/>
</dbReference>
<dbReference type="AlphaFoldDB" id="A0A164V2R7"/>
<name>A0A164V2R7_9AGAM</name>
<accession>A0A164V2R7</accession>
<dbReference type="EMBL" id="KV419406">
    <property type="protein sequence ID" value="KZS93761.1"/>
    <property type="molecule type" value="Genomic_DNA"/>
</dbReference>
<evidence type="ECO:0000313" key="1">
    <source>
        <dbReference type="EMBL" id="KZS93761.1"/>
    </source>
</evidence>
<evidence type="ECO:0000313" key="2">
    <source>
        <dbReference type="Proteomes" id="UP000076722"/>
    </source>
</evidence>
<reference evidence="1 2" key="1">
    <citation type="journal article" date="2016" name="Mol. Biol. Evol.">
        <title>Comparative Genomics of Early-Diverging Mushroom-Forming Fungi Provides Insights into the Origins of Lignocellulose Decay Capabilities.</title>
        <authorList>
            <person name="Nagy L.G."/>
            <person name="Riley R."/>
            <person name="Tritt A."/>
            <person name="Adam C."/>
            <person name="Daum C."/>
            <person name="Floudas D."/>
            <person name="Sun H."/>
            <person name="Yadav J.S."/>
            <person name="Pangilinan J."/>
            <person name="Larsson K.H."/>
            <person name="Matsuura K."/>
            <person name="Barry K."/>
            <person name="Labutti K."/>
            <person name="Kuo R."/>
            <person name="Ohm R.A."/>
            <person name="Bhattacharya S.S."/>
            <person name="Shirouzu T."/>
            <person name="Yoshinaga Y."/>
            <person name="Martin F.M."/>
            <person name="Grigoriev I.V."/>
            <person name="Hibbett D.S."/>
        </authorList>
    </citation>
    <scope>NUCLEOTIDE SEQUENCE [LARGE SCALE GENOMIC DNA]</scope>
    <source>
        <strain evidence="1 2">HHB9708</strain>
    </source>
</reference>
<sequence>MYSKSYSLAFLFSSSFSGAGTVALPNMRSQGVYSVDATAGPVNSNPPISCPQIIFVLSMKDTPTSESPVTISLHCRNTTRRNCRTMISKQMGRVMRRVQSRWVHVQTPRTLHCQPGLFLPDQA</sequence>
<gene>
    <name evidence="1" type="ORF">SISNIDRAFT_68113</name>
</gene>
<proteinExistence type="predicted"/>
<organism evidence="1 2">
    <name type="scientific">Sistotremastrum niveocremeum HHB9708</name>
    <dbReference type="NCBI Taxonomy" id="1314777"/>
    <lineage>
        <taxon>Eukaryota</taxon>
        <taxon>Fungi</taxon>
        <taxon>Dikarya</taxon>
        <taxon>Basidiomycota</taxon>
        <taxon>Agaricomycotina</taxon>
        <taxon>Agaricomycetes</taxon>
        <taxon>Sistotremastrales</taxon>
        <taxon>Sistotremastraceae</taxon>
        <taxon>Sertulicium</taxon>
        <taxon>Sertulicium niveocremeum</taxon>
    </lineage>
</organism>